<evidence type="ECO:0000313" key="3">
    <source>
        <dbReference type="EMBL" id="CEK78307.1"/>
    </source>
</evidence>
<dbReference type="InterPro" id="IPR006895">
    <property type="entry name" value="Znf_Sec23_Sec24"/>
</dbReference>
<dbReference type="InterPro" id="IPR050550">
    <property type="entry name" value="SEC23_SEC24_subfamily"/>
</dbReference>
<feature type="region of interest" description="Disordered" evidence="1">
    <location>
        <begin position="641"/>
        <end position="669"/>
    </location>
</feature>
<gene>
    <name evidence="3" type="primary">ORF109460</name>
</gene>
<dbReference type="Pfam" id="PF04810">
    <property type="entry name" value="zf-Sec23_Sec24"/>
    <property type="match status" value="1"/>
</dbReference>
<dbReference type="SUPFAM" id="SSF53300">
    <property type="entry name" value="vWA-like"/>
    <property type="match status" value="1"/>
</dbReference>
<feature type="region of interest" description="Disordered" evidence="1">
    <location>
        <begin position="24"/>
        <end position="46"/>
    </location>
</feature>
<evidence type="ECO:0000256" key="1">
    <source>
        <dbReference type="SAM" id="MobiDB-lite"/>
    </source>
</evidence>
<dbReference type="SMART" id="SM00327">
    <property type="entry name" value="VWA"/>
    <property type="match status" value="1"/>
</dbReference>
<dbReference type="AlphaFoldDB" id="A0A0B7ACB8"/>
<dbReference type="GO" id="GO:0070971">
    <property type="term" value="C:endoplasmic reticulum exit site"/>
    <property type="evidence" value="ECO:0007669"/>
    <property type="project" value="TreeGrafter"/>
</dbReference>
<proteinExistence type="predicted"/>
<dbReference type="InterPro" id="IPR002035">
    <property type="entry name" value="VWF_A"/>
</dbReference>
<accession>A0A0B7ACB8</accession>
<sequence>MDFASKFILLNDEDEYETISDEELEQGMQVSDSESDEENVVKWESARGERSLNKKTKLKHHWKQEPNVKDVGPLPLQQDNISKTSVLTKQRYRRADTNIVSVNFNTLLLPGNMHAGEPVICQSCQAILSHISKVDPSSKVWQCEFCCESAEVDIDPAEIPASDDVTFLLEPSMTTTTSSLSGVDKSLVVFCVDTSGSMCVTTEISGKIKLRGTSQLKRLQSFNEDNDNQFLPSQRNKDVTYISRLQAMQTAVVHQLTQMSQDHPDRRVALVAFNNEVAVVGDGIQTETIVAGDKLTNEEKLCMIGSDIPLPTSIKASRHILSEKVYNLEEGGATALGPALVVAINLAAHHPGSKVILCTDGKANIGIGKIEDAVDEQAVLDFYTKIAQDALEKGVTVSVITIGGTDCKLVHLGILADKTGGQVNIVDPLKLTEEFGSILADPVIATKVKATFLLHKELYVIDENDPDNQLFMVERNVGNVSSSTTITFEFARRQQSKGLQTTECAQIAAATSSEHPDTTETTAANKLAIMDFPFQLQIEYIDTEGNKALRVITRTMPATTQRKMTEENANLNVLGVHAAKKSAELALQGQFSRSRSVALMNQRLAWRHSHSNAASDSDRKAYKAIYGQIQQMENTVHSQLKQEIRNFGHSRSDSEPSDDEDSKHAGLPS</sequence>
<protein>
    <recommendedName>
        <fullName evidence="2">VWFA domain-containing protein</fullName>
    </recommendedName>
</protein>
<dbReference type="Gene3D" id="2.30.30.380">
    <property type="entry name" value="Zn-finger domain of Sec23/24"/>
    <property type="match status" value="1"/>
</dbReference>
<organism evidence="3">
    <name type="scientific">Arion vulgaris</name>
    <dbReference type="NCBI Taxonomy" id="1028688"/>
    <lineage>
        <taxon>Eukaryota</taxon>
        <taxon>Metazoa</taxon>
        <taxon>Spiralia</taxon>
        <taxon>Lophotrochozoa</taxon>
        <taxon>Mollusca</taxon>
        <taxon>Gastropoda</taxon>
        <taxon>Heterobranchia</taxon>
        <taxon>Euthyneura</taxon>
        <taxon>Panpulmonata</taxon>
        <taxon>Eupulmonata</taxon>
        <taxon>Stylommatophora</taxon>
        <taxon>Helicina</taxon>
        <taxon>Arionoidea</taxon>
        <taxon>Arionidae</taxon>
        <taxon>Arion</taxon>
    </lineage>
</organism>
<dbReference type="InterPro" id="IPR036465">
    <property type="entry name" value="vWFA_dom_sf"/>
</dbReference>
<dbReference type="PANTHER" id="PTHR13803:SF36">
    <property type="entry name" value="TYPE A VON WILLEBRAND FACTOR DOMAIN-CONTAINING PROTEIN"/>
    <property type="match status" value="1"/>
</dbReference>
<dbReference type="GO" id="GO:0000149">
    <property type="term" value="F:SNARE binding"/>
    <property type="evidence" value="ECO:0007669"/>
    <property type="project" value="TreeGrafter"/>
</dbReference>
<evidence type="ECO:0000259" key="2">
    <source>
        <dbReference type="PROSITE" id="PS50234"/>
    </source>
</evidence>
<dbReference type="GO" id="GO:0006886">
    <property type="term" value="P:intracellular protein transport"/>
    <property type="evidence" value="ECO:0007669"/>
    <property type="project" value="InterPro"/>
</dbReference>
<dbReference type="GO" id="GO:0030127">
    <property type="term" value="C:COPII vesicle coat"/>
    <property type="evidence" value="ECO:0007669"/>
    <property type="project" value="InterPro"/>
</dbReference>
<dbReference type="PROSITE" id="PS50234">
    <property type="entry name" value="VWFA"/>
    <property type="match status" value="1"/>
</dbReference>
<feature type="compositionally biased region" description="Basic and acidic residues" evidence="1">
    <location>
        <begin position="641"/>
        <end position="654"/>
    </location>
</feature>
<dbReference type="PANTHER" id="PTHR13803">
    <property type="entry name" value="SEC24-RELATED PROTEIN"/>
    <property type="match status" value="1"/>
</dbReference>
<dbReference type="InterPro" id="IPR036174">
    <property type="entry name" value="Znf_Sec23_Sec24_sf"/>
</dbReference>
<dbReference type="SUPFAM" id="SSF82919">
    <property type="entry name" value="Zn-finger domain of Sec23/24"/>
    <property type="match status" value="1"/>
</dbReference>
<dbReference type="GO" id="GO:0008270">
    <property type="term" value="F:zinc ion binding"/>
    <property type="evidence" value="ECO:0007669"/>
    <property type="project" value="InterPro"/>
</dbReference>
<dbReference type="GO" id="GO:0090110">
    <property type="term" value="P:COPII-coated vesicle cargo loading"/>
    <property type="evidence" value="ECO:0007669"/>
    <property type="project" value="TreeGrafter"/>
</dbReference>
<dbReference type="EMBL" id="HACG01031442">
    <property type="protein sequence ID" value="CEK78307.1"/>
    <property type="molecule type" value="Transcribed_RNA"/>
</dbReference>
<dbReference type="Gene3D" id="3.40.50.410">
    <property type="entry name" value="von Willebrand factor, type A domain"/>
    <property type="match status" value="1"/>
</dbReference>
<feature type="domain" description="VWFA" evidence="2">
    <location>
        <begin position="187"/>
        <end position="448"/>
    </location>
</feature>
<name>A0A0B7ACB8_9EUPU</name>
<reference evidence="3" key="1">
    <citation type="submission" date="2014-12" db="EMBL/GenBank/DDBJ databases">
        <title>Insight into the proteome of Arion vulgaris.</title>
        <authorList>
            <person name="Aradska J."/>
            <person name="Bulat T."/>
            <person name="Smidak R."/>
            <person name="Sarate P."/>
            <person name="Gangsoo J."/>
            <person name="Sialana F."/>
            <person name="Bilban M."/>
            <person name="Lubec G."/>
        </authorList>
    </citation>
    <scope>NUCLEOTIDE SEQUENCE</scope>
    <source>
        <tissue evidence="3">Skin</tissue>
    </source>
</reference>